<evidence type="ECO:0000313" key="7">
    <source>
        <dbReference type="Proteomes" id="UP000523161"/>
    </source>
</evidence>
<dbReference type="GO" id="GO:0003824">
    <property type="term" value="F:catalytic activity"/>
    <property type="evidence" value="ECO:0007669"/>
    <property type="project" value="InterPro"/>
</dbReference>
<evidence type="ECO:0000256" key="1">
    <source>
        <dbReference type="ARBA" id="ARBA00001966"/>
    </source>
</evidence>
<dbReference type="InterPro" id="IPR014191">
    <property type="entry name" value="Anaer_RNR_activator"/>
</dbReference>
<evidence type="ECO:0000256" key="4">
    <source>
        <dbReference type="ARBA" id="ARBA00023004"/>
    </source>
</evidence>
<evidence type="ECO:0000256" key="2">
    <source>
        <dbReference type="ARBA" id="ARBA00022691"/>
    </source>
</evidence>
<dbReference type="NCBIfam" id="TIGR02826">
    <property type="entry name" value="RNR_activ_nrdG3"/>
    <property type="match status" value="1"/>
</dbReference>
<organism evidence="6 7">
    <name type="scientific">Rheinheimera lutimaris</name>
    <dbReference type="NCBI Taxonomy" id="2740584"/>
    <lineage>
        <taxon>Bacteria</taxon>
        <taxon>Pseudomonadati</taxon>
        <taxon>Pseudomonadota</taxon>
        <taxon>Gammaproteobacteria</taxon>
        <taxon>Chromatiales</taxon>
        <taxon>Chromatiaceae</taxon>
        <taxon>Rheinheimera</taxon>
    </lineage>
</organism>
<protein>
    <submittedName>
        <fullName evidence="6">Anaerobic ribonucleoside-triphosphate reductase activating protein</fullName>
    </submittedName>
</protein>
<dbReference type="SFLD" id="SFLDS00029">
    <property type="entry name" value="Radical_SAM"/>
    <property type="match status" value="1"/>
</dbReference>
<dbReference type="InterPro" id="IPR013785">
    <property type="entry name" value="Aldolase_TIM"/>
</dbReference>
<dbReference type="Proteomes" id="UP000523161">
    <property type="component" value="Unassembled WGS sequence"/>
</dbReference>
<accession>A0A7Y5EH49</accession>
<dbReference type="SUPFAM" id="SSF102114">
    <property type="entry name" value="Radical SAM enzymes"/>
    <property type="match status" value="1"/>
</dbReference>
<dbReference type="EMBL" id="JABSOD010000004">
    <property type="protein sequence ID" value="NRQ42075.1"/>
    <property type="molecule type" value="Genomic_DNA"/>
</dbReference>
<dbReference type="GO" id="GO:0046872">
    <property type="term" value="F:metal ion binding"/>
    <property type="evidence" value="ECO:0007669"/>
    <property type="project" value="UniProtKB-KW"/>
</dbReference>
<keyword evidence="3" id="KW-0479">Metal-binding</keyword>
<proteinExistence type="predicted"/>
<dbReference type="AlphaFoldDB" id="A0A7Y5EH49"/>
<reference evidence="6 7" key="1">
    <citation type="submission" date="2020-06" db="EMBL/GenBank/DDBJ databases">
        <title>Rheinheimera sp. nov., a marine bacterium isolated from coastal.</title>
        <authorList>
            <person name="Yu Q."/>
            <person name="Qi Y."/>
            <person name="Pu J."/>
        </authorList>
    </citation>
    <scope>NUCLEOTIDE SEQUENCE [LARGE SCALE GENOMIC DNA]</scope>
    <source>
        <strain evidence="6 7">YQF-2</strain>
    </source>
</reference>
<evidence type="ECO:0000256" key="3">
    <source>
        <dbReference type="ARBA" id="ARBA00022723"/>
    </source>
</evidence>
<dbReference type="GO" id="GO:0051536">
    <property type="term" value="F:iron-sulfur cluster binding"/>
    <property type="evidence" value="ECO:0007669"/>
    <property type="project" value="UniProtKB-KW"/>
</dbReference>
<keyword evidence="2" id="KW-0949">S-adenosyl-L-methionine</keyword>
<evidence type="ECO:0000313" key="6">
    <source>
        <dbReference type="EMBL" id="NRQ42075.1"/>
    </source>
</evidence>
<gene>
    <name evidence="6" type="primary">nrdG</name>
    <name evidence="6" type="ORF">HRH59_05760</name>
</gene>
<dbReference type="InterPro" id="IPR007197">
    <property type="entry name" value="rSAM"/>
</dbReference>
<dbReference type="InterPro" id="IPR058240">
    <property type="entry name" value="rSAM_sf"/>
</dbReference>
<keyword evidence="4" id="KW-0408">Iron</keyword>
<evidence type="ECO:0000256" key="5">
    <source>
        <dbReference type="ARBA" id="ARBA00023014"/>
    </source>
</evidence>
<sequence>MAMLQFTDEQIVFQEVPGEVSLAFTVAGCPLGCKGCHSSYSWRSDQGTALTPLYLQHRLDSYKGLISCVLFLGGEWQPDALIALLELSRSANLNTCLYTGLDDVSPALKQRLTYLKTGRWHSERGGLDSLHTNQIFTDLRTGQRLNHLFIRQ</sequence>
<dbReference type="Pfam" id="PF13353">
    <property type="entry name" value="Fer4_12"/>
    <property type="match status" value="1"/>
</dbReference>
<comment type="caution">
    <text evidence="6">The sequence shown here is derived from an EMBL/GenBank/DDBJ whole genome shotgun (WGS) entry which is preliminary data.</text>
</comment>
<dbReference type="Gene3D" id="3.20.20.70">
    <property type="entry name" value="Aldolase class I"/>
    <property type="match status" value="1"/>
</dbReference>
<comment type="cofactor">
    <cofactor evidence="1">
        <name>[4Fe-4S] cluster</name>
        <dbReference type="ChEBI" id="CHEBI:49883"/>
    </cofactor>
</comment>
<keyword evidence="5" id="KW-0411">Iron-sulfur</keyword>
<keyword evidence="7" id="KW-1185">Reference proteome</keyword>
<name>A0A7Y5EH49_9GAMM</name>